<name>A0A9W8I8H4_9FUNG</name>
<gene>
    <name evidence="2" type="ORF">IWW36_005083</name>
</gene>
<comment type="caution">
    <text evidence="2">The sequence shown here is derived from an EMBL/GenBank/DDBJ whole genome shotgun (WGS) entry which is preliminary data.</text>
</comment>
<dbReference type="AlphaFoldDB" id="A0A9W8I8H4"/>
<dbReference type="OrthoDB" id="3981028at2759"/>
<feature type="region of interest" description="Disordered" evidence="1">
    <location>
        <begin position="252"/>
        <end position="298"/>
    </location>
</feature>
<protein>
    <submittedName>
        <fullName evidence="2">Uncharacterized protein</fullName>
    </submittedName>
</protein>
<evidence type="ECO:0000313" key="3">
    <source>
        <dbReference type="Proteomes" id="UP001139887"/>
    </source>
</evidence>
<reference evidence="2" key="1">
    <citation type="submission" date="2022-07" db="EMBL/GenBank/DDBJ databases">
        <title>Phylogenomic reconstructions and comparative analyses of Kickxellomycotina fungi.</title>
        <authorList>
            <person name="Reynolds N.K."/>
            <person name="Stajich J.E."/>
            <person name="Barry K."/>
            <person name="Grigoriev I.V."/>
            <person name="Crous P."/>
            <person name="Smith M.E."/>
        </authorList>
    </citation>
    <scope>NUCLEOTIDE SEQUENCE</scope>
    <source>
        <strain evidence="2">NRRL 1566</strain>
    </source>
</reference>
<proteinExistence type="predicted"/>
<dbReference type="EMBL" id="JANBUW010001009">
    <property type="protein sequence ID" value="KAJ2844687.1"/>
    <property type="molecule type" value="Genomic_DNA"/>
</dbReference>
<feature type="compositionally biased region" description="Basic residues" evidence="1">
    <location>
        <begin position="266"/>
        <end position="282"/>
    </location>
</feature>
<sequence>MPATLATAPYTQKMVGPQHRPINHSNTSKDTAALSSKTLATQLKTLHQKASRALILGQSASAWEHCNAAVEHCNLEQLTCEYGEQQARQLCCRLWILYICVLSSLAEISDEDDGKLRVKQNIQEKISGFPQTVRQVWDGIMKAFGGCAGNVDSEVLVPIVLLCLKLRDARTARDIVEAWLATLSDETMFLLQSDKCVISGDERQQQKSMAQASYLRVCELYTLHILPQLGDFMSAYDFLSVSSVVSGPAKSEFTRRLNSLRNPPAAKRRNSKRDKKPRKPKQPKPAEIVPATEATDTAGIHIVKDKPLSVVPQTADLQQPAKTAVVPAPAALNARPA</sequence>
<keyword evidence="3" id="KW-1185">Reference proteome</keyword>
<evidence type="ECO:0000256" key="1">
    <source>
        <dbReference type="SAM" id="MobiDB-lite"/>
    </source>
</evidence>
<accession>A0A9W8I8H4</accession>
<feature type="non-terminal residue" evidence="2">
    <location>
        <position position="337"/>
    </location>
</feature>
<evidence type="ECO:0000313" key="2">
    <source>
        <dbReference type="EMBL" id="KAJ2844687.1"/>
    </source>
</evidence>
<organism evidence="2 3">
    <name type="scientific">Coemansia brasiliensis</name>
    <dbReference type="NCBI Taxonomy" id="2650707"/>
    <lineage>
        <taxon>Eukaryota</taxon>
        <taxon>Fungi</taxon>
        <taxon>Fungi incertae sedis</taxon>
        <taxon>Zoopagomycota</taxon>
        <taxon>Kickxellomycotina</taxon>
        <taxon>Kickxellomycetes</taxon>
        <taxon>Kickxellales</taxon>
        <taxon>Kickxellaceae</taxon>
        <taxon>Coemansia</taxon>
    </lineage>
</organism>
<dbReference type="Proteomes" id="UP001139887">
    <property type="component" value="Unassembled WGS sequence"/>
</dbReference>